<dbReference type="InterPro" id="IPR050765">
    <property type="entry name" value="Riboflavin_Biosynth_HTPR"/>
</dbReference>
<comment type="caution">
    <text evidence="2">The sequence shown here is derived from an EMBL/GenBank/DDBJ whole genome shotgun (WGS) entry which is preliminary data.</text>
</comment>
<evidence type="ECO:0000313" key="3">
    <source>
        <dbReference type="Proteomes" id="UP000177159"/>
    </source>
</evidence>
<dbReference type="PRINTS" id="PR00070">
    <property type="entry name" value="DHFR"/>
</dbReference>
<name>A0A1F7GVL6_9BACT</name>
<dbReference type="Proteomes" id="UP000177159">
    <property type="component" value="Unassembled WGS sequence"/>
</dbReference>
<protein>
    <recommendedName>
        <fullName evidence="1">Bacterial bifunctional deaminase-reductase C-terminal domain-containing protein</fullName>
    </recommendedName>
</protein>
<dbReference type="SUPFAM" id="SSF53597">
    <property type="entry name" value="Dihydrofolate reductase-like"/>
    <property type="match status" value="1"/>
</dbReference>
<gene>
    <name evidence="2" type="ORF">A3C24_03730</name>
</gene>
<dbReference type="GO" id="GO:0009231">
    <property type="term" value="P:riboflavin biosynthetic process"/>
    <property type="evidence" value="ECO:0007669"/>
    <property type="project" value="InterPro"/>
</dbReference>
<dbReference type="Pfam" id="PF01872">
    <property type="entry name" value="RibD_C"/>
    <property type="match status" value="1"/>
</dbReference>
<dbReference type="PANTHER" id="PTHR38011">
    <property type="entry name" value="DIHYDROFOLATE REDUCTASE FAMILY PROTEIN (AFU_ORTHOLOGUE AFUA_8G06820)"/>
    <property type="match status" value="1"/>
</dbReference>
<proteinExistence type="predicted"/>
<dbReference type="InterPro" id="IPR002734">
    <property type="entry name" value="RibDG_C"/>
</dbReference>
<organism evidence="2 3">
    <name type="scientific">Candidatus Roizmanbacteria bacterium RIFCSPHIGHO2_02_FULL_37_24</name>
    <dbReference type="NCBI Taxonomy" id="1802037"/>
    <lineage>
        <taxon>Bacteria</taxon>
        <taxon>Candidatus Roizmaniibacteriota</taxon>
    </lineage>
</organism>
<dbReference type="PANTHER" id="PTHR38011:SF11">
    <property type="entry name" value="2,5-DIAMINO-6-RIBOSYLAMINO-4(3H)-PYRIMIDINONE 5'-PHOSPHATE REDUCTASE"/>
    <property type="match status" value="1"/>
</dbReference>
<dbReference type="AlphaFoldDB" id="A0A1F7GVL6"/>
<evidence type="ECO:0000313" key="2">
    <source>
        <dbReference type="EMBL" id="OGK22941.1"/>
    </source>
</evidence>
<evidence type="ECO:0000259" key="1">
    <source>
        <dbReference type="Pfam" id="PF01872"/>
    </source>
</evidence>
<sequence>MKVIALIVQSINGRITKGSDEKVYQWTSGEDKEHLKKMTSKASLIVMGSTTYEAFKKYIQLSPNTLRMVMTSQPEKYKDDIVIGQLEFVNKSPKELVEKYEKKGYKELLLLGGSKIYSSFLEAGLLNELLITIEPVLFGTGTPFIESHKHVSLKLVSIEKLNDKGTLLLKYSVYPS</sequence>
<dbReference type="InterPro" id="IPR024072">
    <property type="entry name" value="DHFR-like_dom_sf"/>
</dbReference>
<accession>A0A1F7GVL6</accession>
<dbReference type="EMBL" id="MFZM01000030">
    <property type="protein sequence ID" value="OGK22941.1"/>
    <property type="molecule type" value="Genomic_DNA"/>
</dbReference>
<reference evidence="2 3" key="1">
    <citation type="journal article" date="2016" name="Nat. Commun.">
        <title>Thousands of microbial genomes shed light on interconnected biogeochemical processes in an aquifer system.</title>
        <authorList>
            <person name="Anantharaman K."/>
            <person name="Brown C.T."/>
            <person name="Hug L.A."/>
            <person name="Sharon I."/>
            <person name="Castelle C.J."/>
            <person name="Probst A.J."/>
            <person name="Thomas B.C."/>
            <person name="Singh A."/>
            <person name="Wilkins M.J."/>
            <person name="Karaoz U."/>
            <person name="Brodie E.L."/>
            <person name="Williams K.H."/>
            <person name="Hubbard S.S."/>
            <person name="Banfield J.F."/>
        </authorList>
    </citation>
    <scope>NUCLEOTIDE SEQUENCE [LARGE SCALE GENOMIC DNA]</scope>
</reference>
<dbReference type="Gene3D" id="3.40.430.10">
    <property type="entry name" value="Dihydrofolate Reductase, subunit A"/>
    <property type="match status" value="1"/>
</dbReference>
<feature type="domain" description="Bacterial bifunctional deaminase-reductase C-terminal" evidence="1">
    <location>
        <begin position="2"/>
        <end position="162"/>
    </location>
</feature>
<dbReference type="GO" id="GO:0008703">
    <property type="term" value="F:5-amino-6-(5-phosphoribosylamino)uracil reductase activity"/>
    <property type="evidence" value="ECO:0007669"/>
    <property type="project" value="InterPro"/>
</dbReference>